<dbReference type="GO" id="GO:0006952">
    <property type="term" value="P:defense response"/>
    <property type="evidence" value="ECO:0007669"/>
    <property type="project" value="InterPro"/>
</dbReference>
<gene>
    <name evidence="2" type="ORF">O6P43_000037</name>
</gene>
<proteinExistence type="predicted"/>
<protein>
    <submittedName>
        <fullName evidence="2">Transmembrane protein</fullName>
    </submittedName>
</protein>
<dbReference type="KEGG" id="qsa:O6P43_000037"/>
<keyword evidence="2" id="KW-0812">Transmembrane</keyword>
<dbReference type="InterPro" id="IPR040273">
    <property type="entry name" value="PIP1"/>
</dbReference>
<dbReference type="Proteomes" id="UP001163823">
    <property type="component" value="Chromosome 1"/>
</dbReference>
<feature type="signal peptide" evidence="1">
    <location>
        <begin position="1"/>
        <end position="25"/>
    </location>
</feature>
<evidence type="ECO:0000313" key="3">
    <source>
        <dbReference type="Proteomes" id="UP001163823"/>
    </source>
</evidence>
<reference evidence="2 3" key="1">
    <citation type="journal article" date="2023" name="Science">
        <title>Elucidation of the pathway for biosynthesis of saponin adjuvants from the soapbark tree.</title>
        <authorList>
            <person name="Reed J."/>
            <person name="Orme A."/>
            <person name="El-Demerdash A."/>
            <person name="Owen C."/>
            <person name="Martin L.B.B."/>
            <person name="Misra R.C."/>
            <person name="Kikuchi S."/>
            <person name="Rejzek M."/>
            <person name="Martin A.C."/>
            <person name="Harkess A."/>
            <person name="Leebens-Mack J."/>
            <person name="Louveau T."/>
            <person name="Stephenson M.J."/>
            <person name="Osbourn A."/>
        </authorList>
    </citation>
    <scope>NUCLEOTIDE SEQUENCE [LARGE SCALE GENOMIC DNA]</scope>
    <source>
        <strain evidence="2">S10</strain>
    </source>
</reference>
<feature type="chain" id="PRO_5042028861" evidence="1">
    <location>
        <begin position="26"/>
        <end position="79"/>
    </location>
</feature>
<dbReference type="AlphaFoldDB" id="A0AAD7QFU0"/>
<comment type="caution">
    <text evidence="2">The sequence shown here is derived from an EMBL/GenBank/DDBJ whole genome shotgun (WGS) entry which is preliminary data.</text>
</comment>
<dbReference type="PANTHER" id="PTHR37245:SF4">
    <property type="entry name" value="PAMP-INDUCED SECRETED PEPTIDE 1"/>
    <property type="match status" value="1"/>
</dbReference>
<accession>A0AAD7QFU0</accession>
<evidence type="ECO:0000256" key="1">
    <source>
        <dbReference type="SAM" id="SignalP"/>
    </source>
</evidence>
<dbReference type="EMBL" id="JARAOO010000001">
    <property type="protein sequence ID" value="KAJ7980653.1"/>
    <property type="molecule type" value="Genomic_DNA"/>
</dbReference>
<keyword evidence="1" id="KW-0732">Signal</keyword>
<keyword evidence="2" id="KW-0472">Membrane</keyword>
<name>A0AAD7QFU0_QUISA</name>
<keyword evidence="3" id="KW-1185">Reference proteome</keyword>
<evidence type="ECO:0000313" key="2">
    <source>
        <dbReference type="EMBL" id="KAJ7980653.1"/>
    </source>
</evidence>
<organism evidence="2 3">
    <name type="scientific">Quillaja saponaria</name>
    <name type="common">Soap bark tree</name>
    <dbReference type="NCBI Taxonomy" id="32244"/>
    <lineage>
        <taxon>Eukaryota</taxon>
        <taxon>Viridiplantae</taxon>
        <taxon>Streptophyta</taxon>
        <taxon>Embryophyta</taxon>
        <taxon>Tracheophyta</taxon>
        <taxon>Spermatophyta</taxon>
        <taxon>Magnoliopsida</taxon>
        <taxon>eudicotyledons</taxon>
        <taxon>Gunneridae</taxon>
        <taxon>Pentapetalae</taxon>
        <taxon>rosids</taxon>
        <taxon>fabids</taxon>
        <taxon>Fabales</taxon>
        <taxon>Quillajaceae</taxon>
        <taxon>Quillaja</taxon>
    </lineage>
</organism>
<dbReference type="PANTHER" id="PTHR37245">
    <property type="entry name" value="PAMP-INDUCED SECRETED PEPTIDE 1"/>
    <property type="match status" value="1"/>
</dbReference>
<sequence>MDLRKTSILLIIVLISVVILSTTHAGVEATRVLTQDFARANHLETPSSASVSVYQKARYTMSCWLQRLPSGPSPRGRGH</sequence>